<gene>
    <name evidence="1" type="ORF">OH818_27490</name>
</gene>
<protein>
    <recommendedName>
        <fullName evidence="3">Antitoxin VbhA domain-containing protein</fullName>
    </recommendedName>
</protein>
<sequence>MGELAALVAGMAALRMSEVERQALVAATDDGEASDVDYAEANARFNELIQQGAHDRVFASTI</sequence>
<organism evidence="1 2">
    <name type="scientific">Jiella pelagia</name>
    <dbReference type="NCBI Taxonomy" id="2986949"/>
    <lineage>
        <taxon>Bacteria</taxon>
        <taxon>Pseudomonadati</taxon>
        <taxon>Pseudomonadota</taxon>
        <taxon>Alphaproteobacteria</taxon>
        <taxon>Hyphomicrobiales</taxon>
        <taxon>Aurantimonadaceae</taxon>
        <taxon>Jiella</taxon>
    </lineage>
</organism>
<dbReference type="EMBL" id="CP114029">
    <property type="protein sequence ID" value="WAP71381.1"/>
    <property type="molecule type" value="Genomic_DNA"/>
</dbReference>
<keyword evidence="2" id="KW-1185">Reference proteome</keyword>
<evidence type="ECO:0000313" key="1">
    <source>
        <dbReference type="EMBL" id="WAP71381.1"/>
    </source>
</evidence>
<accession>A0ABY7C6I7</accession>
<evidence type="ECO:0008006" key="3">
    <source>
        <dbReference type="Google" id="ProtNLM"/>
    </source>
</evidence>
<dbReference type="Proteomes" id="UP001164020">
    <property type="component" value="Chromosome"/>
</dbReference>
<dbReference type="RefSeq" id="WP_268883924.1">
    <property type="nucleotide sequence ID" value="NZ_CP114029.1"/>
</dbReference>
<name>A0ABY7C6I7_9HYPH</name>
<proteinExistence type="predicted"/>
<evidence type="ECO:0000313" key="2">
    <source>
        <dbReference type="Proteomes" id="UP001164020"/>
    </source>
</evidence>
<reference evidence="1" key="1">
    <citation type="submission" date="2022-12" db="EMBL/GenBank/DDBJ databases">
        <title>Jiella pelagia sp. nov., isolated from phosphonate enriched culture of Northwest Pacific surface seawater.</title>
        <authorList>
            <person name="Shin D.Y."/>
            <person name="Hwang C.Y."/>
        </authorList>
    </citation>
    <scope>NUCLEOTIDE SEQUENCE</scope>
    <source>
        <strain evidence="1">HL-NP1</strain>
    </source>
</reference>